<dbReference type="InterPro" id="IPR011990">
    <property type="entry name" value="TPR-like_helical_dom_sf"/>
</dbReference>
<dbReference type="RefSeq" id="WP_087861046.1">
    <property type="nucleotide sequence ID" value="NZ_LT859958.1"/>
</dbReference>
<keyword evidence="3" id="KW-0812">Transmembrane</keyword>
<feature type="domain" description="Peptidase C39-like" evidence="4">
    <location>
        <begin position="121"/>
        <end position="241"/>
    </location>
</feature>
<keyword evidence="6" id="KW-1185">Reference proteome</keyword>
<evidence type="ECO:0000313" key="5">
    <source>
        <dbReference type="EMBL" id="SMX53085.1"/>
    </source>
</evidence>
<evidence type="ECO:0000256" key="3">
    <source>
        <dbReference type="SAM" id="Phobius"/>
    </source>
</evidence>
<reference evidence="6" key="1">
    <citation type="submission" date="2017-05" db="EMBL/GenBank/DDBJ databases">
        <authorList>
            <person name="Kirkegaard R."/>
            <person name="Mcilroy J S."/>
        </authorList>
    </citation>
    <scope>NUCLEOTIDE SEQUENCE [LARGE SCALE GENOMIC DNA]</scope>
</reference>
<gene>
    <name evidence="5" type="ORF">CFX1CAM_0019</name>
</gene>
<dbReference type="InterPro" id="IPR039564">
    <property type="entry name" value="Peptidase_C39-like"/>
</dbReference>
<dbReference type="KEGG" id="abat:CFX1CAM_0019"/>
<keyword evidence="3" id="KW-1133">Transmembrane helix</keyword>
<dbReference type="Gene3D" id="1.25.40.10">
    <property type="entry name" value="Tetratricopeptide repeat domain"/>
    <property type="match status" value="1"/>
</dbReference>
<dbReference type="Gene3D" id="3.90.70.10">
    <property type="entry name" value="Cysteine proteinases"/>
    <property type="match status" value="1"/>
</dbReference>
<dbReference type="Proteomes" id="UP000195514">
    <property type="component" value="Chromosome I"/>
</dbReference>
<protein>
    <recommendedName>
        <fullName evidence="4">Peptidase C39-like domain-containing protein</fullName>
    </recommendedName>
</protein>
<evidence type="ECO:0000313" key="6">
    <source>
        <dbReference type="Proteomes" id="UP000195514"/>
    </source>
</evidence>
<dbReference type="SUPFAM" id="SSF48452">
    <property type="entry name" value="TPR-like"/>
    <property type="match status" value="1"/>
</dbReference>
<feature type="region of interest" description="Disordered" evidence="2">
    <location>
        <begin position="90"/>
        <end position="110"/>
    </location>
</feature>
<dbReference type="InterPro" id="IPR019734">
    <property type="entry name" value="TPR_rpt"/>
</dbReference>
<feature type="repeat" description="TPR" evidence="1">
    <location>
        <begin position="388"/>
        <end position="421"/>
    </location>
</feature>
<keyword evidence="3" id="KW-0472">Membrane</keyword>
<evidence type="ECO:0000256" key="1">
    <source>
        <dbReference type="PROSITE-ProRule" id="PRU00339"/>
    </source>
</evidence>
<proteinExistence type="predicted"/>
<dbReference type="Pfam" id="PF13529">
    <property type="entry name" value="Peptidase_C39_2"/>
    <property type="match status" value="1"/>
</dbReference>
<sequence>MPNAKLSKILMIVLIIIATSALLLAIYFLPPVHNRLSWRLALLRGNIYNYFYRPDEKIFIPGQQEMMSTIVLTSTATEAFPTATVQPSVTPTNFVSPTPTETQTPTPTATPLPSAIQLEGVIYEKQSFNNCGPTNLSIALTYWGWEGNQTVTAAWLKPKINDRNVMPYEMVDFVRTQTHLGAVLRWGGDRETIKKFVAAGFPVLIERGYLEEIPKDGWMGHYNVITGYDDDREVYIVQDTYPGIPNAINSYERVERHWRAFNYIYIIIYPPEQESRVFELLGPHADEASNLQHALDKARMELDYLSGQELFFGWYNVGTSLVNLQDYYGAAQAFDQAFVVYNELDPPPYRLFWYSTGAYFAYYYTGRYQVVIDLANMVLKSSAEPAIEETWVWRGRARLALGDTNGAINDFREALKWHPNWWVAKNELQSLGIWD</sequence>
<evidence type="ECO:0000256" key="2">
    <source>
        <dbReference type="SAM" id="MobiDB-lite"/>
    </source>
</evidence>
<keyword evidence="1" id="KW-0802">TPR repeat</keyword>
<dbReference type="PROSITE" id="PS50005">
    <property type="entry name" value="TPR"/>
    <property type="match status" value="1"/>
</dbReference>
<name>A0A1Y6K055_9CHLR</name>
<dbReference type="OrthoDB" id="147016at2"/>
<dbReference type="AlphaFoldDB" id="A0A1Y6K055"/>
<organism evidence="5 6">
    <name type="scientific">Candidatus Brevifilum fermentans</name>
    <dbReference type="NCBI Taxonomy" id="1986204"/>
    <lineage>
        <taxon>Bacteria</taxon>
        <taxon>Bacillati</taxon>
        <taxon>Chloroflexota</taxon>
        <taxon>Anaerolineae</taxon>
        <taxon>Anaerolineales</taxon>
        <taxon>Anaerolineaceae</taxon>
        <taxon>Candidatus Brevifilum</taxon>
    </lineage>
</organism>
<evidence type="ECO:0000259" key="4">
    <source>
        <dbReference type="Pfam" id="PF13529"/>
    </source>
</evidence>
<feature type="transmembrane region" description="Helical" evidence="3">
    <location>
        <begin position="9"/>
        <end position="29"/>
    </location>
</feature>
<dbReference type="EMBL" id="LT859958">
    <property type="protein sequence ID" value="SMX53085.1"/>
    <property type="molecule type" value="Genomic_DNA"/>
</dbReference>
<accession>A0A1Y6K055</accession>
<feature type="compositionally biased region" description="Low complexity" evidence="2">
    <location>
        <begin position="97"/>
        <end position="110"/>
    </location>
</feature>